<comment type="caution">
    <text evidence="2">The sequence shown here is derived from an EMBL/GenBank/DDBJ whole genome shotgun (WGS) entry which is preliminary data.</text>
</comment>
<proteinExistence type="predicted"/>
<evidence type="ECO:0000313" key="2">
    <source>
        <dbReference type="EMBL" id="TCJ13916.1"/>
    </source>
</evidence>
<evidence type="ECO:0000313" key="3">
    <source>
        <dbReference type="Proteomes" id="UP000295443"/>
    </source>
</evidence>
<dbReference type="OrthoDB" id="5683663at2"/>
<dbReference type="Proteomes" id="UP000295443">
    <property type="component" value="Unassembled WGS sequence"/>
</dbReference>
<dbReference type="Pfam" id="PF04536">
    <property type="entry name" value="TPM_phosphatase"/>
    <property type="match status" value="1"/>
</dbReference>
<keyword evidence="3" id="KW-1185">Reference proteome</keyword>
<dbReference type="PANTHER" id="PTHR30373">
    <property type="entry name" value="UPF0603 PROTEIN YGCG"/>
    <property type="match status" value="1"/>
</dbReference>
<gene>
    <name evidence="2" type="ORF">EZJ19_09690</name>
</gene>
<reference evidence="2 3" key="1">
    <citation type="submission" date="2019-03" db="EMBL/GenBank/DDBJ databases">
        <title>Genome sequence of Thiobacillaceae bacterium LSR1, a sulfur-oxidizing bacterium isolated from freshwater sediment.</title>
        <authorList>
            <person name="Li S."/>
        </authorList>
    </citation>
    <scope>NUCLEOTIDE SEQUENCE [LARGE SCALE GENOMIC DNA]</scope>
    <source>
        <strain evidence="2 3">LSR1</strain>
    </source>
</reference>
<dbReference type="Gene3D" id="3.10.310.50">
    <property type="match status" value="1"/>
</dbReference>
<accession>A0A4R1BAC9</accession>
<dbReference type="AlphaFoldDB" id="A0A4R1BAC9"/>
<organism evidence="2 3">
    <name type="scientific">Parasulfuritortus cantonensis</name>
    <dbReference type="NCBI Taxonomy" id="2528202"/>
    <lineage>
        <taxon>Bacteria</taxon>
        <taxon>Pseudomonadati</taxon>
        <taxon>Pseudomonadota</taxon>
        <taxon>Betaproteobacteria</taxon>
        <taxon>Nitrosomonadales</taxon>
        <taxon>Thiobacillaceae</taxon>
        <taxon>Parasulfuritortus</taxon>
    </lineage>
</organism>
<evidence type="ECO:0000259" key="1">
    <source>
        <dbReference type="Pfam" id="PF04536"/>
    </source>
</evidence>
<dbReference type="InterPro" id="IPR007621">
    <property type="entry name" value="TPM_dom"/>
</dbReference>
<name>A0A4R1BAC9_9PROT</name>
<sequence>MMFARMVRHLAFPDWWWRRPLPEAALLRLQALVAAAEQGHGGEIRVAVESCLDLHSLLRGVTARERALSVFANLRVWDTEENNGVLLYVLLADRDVEIVADRGVARRVGQEDWESMCQEMEALFRAGQAEQALATGLGRIGRVLSELYPGSARGRNELPDRPAVLD</sequence>
<dbReference type="EMBL" id="SJZB01000035">
    <property type="protein sequence ID" value="TCJ13916.1"/>
    <property type="molecule type" value="Genomic_DNA"/>
</dbReference>
<protein>
    <recommendedName>
        <fullName evidence="1">TPM domain-containing protein</fullName>
    </recommendedName>
</protein>
<feature type="domain" description="TPM" evidence="1">
    <location>
        <begin position="28"/>
        <end position="142"/>
    </location>
</feature>
<dbReference type="PANTHER" id="PTHR30373:SF8">
    <property type="entry name" value="BLL7265 PROTEIN"/>
    <property type="match status" value="1"/>
</dbReference>